<dbReference type="AlphaFoldDB" id="A0A1V2DYL2"/>
<comment type="caution">
    <text evidence="2">The sequence shown here is derived from an EMBL/GenBank/DDBJ whole genome shotgun (WGS) entry which is preliminary data.</text>
</comment>
<dbReference type="STRING" id="135739.BTO32_02935"/>
<dbReference type="InterPro" id="IPR011330">
    <property type="entry name" value="Glyco_hydro/deAcase_b/a-brl"/>
</dbReference>
<dbReference type="Gene3D" id="3.20.20.370">
    <property type="entry name" value="Glycoside hydrolase/deacetylase"/>
    <property type="match status" value="1"/>
</dbReference>
<dbReference type="GO" id="GO:0016810">
    <property type="term" value="F:hydrolase activity, acting on carbon-nitrogen (but not peptide) bonds"/>
    <property type="evidence" value="ECO:0007669"/>
    <property type="project" value="InterPro"/>
</dbReference>
<feature type="domain" description="NodB homology" evidence="1">
    <location>
        <begin position="36"/>
        <end position="306"/>
    </location>
</feature>
<dbReference type="NCBIfam" id="TIGR03006">
    <property type="entry name" value="pepcterm_polyde"/>
    <property type="match status" value="1"/>
</dbReference>
<dbReference type="Proteomes" id="UP000189339">
    <property type="component" value="Unassembled WGS sequence"/>
</dbReference>
<reference evidence="2 3" key="1">
    <citation type="submission" date="2016-12" db="EMBL/GenBank/DDBJ databases">
        <title>Marinobacter lutaoensis whole genome sequencing.</title>
        <authorList>
            <person name="Verma A."/>
            <person name="Krishnamurthi S."/>
        </authorList>
    </citation>
    <scope>NUCLEOTIDE SEQUENCE [LARGE SCALE GENOMIC DNA]</scope>
    <source>
        <strain evidence="2 3">T5054</strain>
    </source>
</reference>
<dbReference type="PANTHER" id="PTHR47561:SF1">
    <property type="entry name" value="POLYSACCHARIDE DEACETYLASE FAMILY PROTEIN (AFU_ORTHOLOGUE AFUA_6G05030)"/>
    <property type="match status" value="1"/>
</dbReference>
<keyword evidence="3" id="KW-1185">Reference proteome</keyword>
<proteinExistence type="predicted"/>
<organism evidence="2 3">
    <name type="scientific">Marinobacter lutaoensis</name>
    <dbReference type="NCBI Taxonomy" id="135739"/>
    <lineage>
        <taxon>Bacteria</taxon>
        <taxon>Pseudomonadati</taxon>
        <taxon>Pseudomonadota</taxon>
        <taxon>Gammaproteobacteria</taxon>
        <taxon>Pseudomonadales</taxon>
        <taxon>Marinobacteraceae</taxon>
        <taxon>Marinobacter</taxon>
    </lineage>
</organism>
<gene>
    <name evidence="2" type="ORF">BTO32_02935</name>
</gene>
<dbReference type="Pfam" id="PF11959">
    <property type="entry name" value="DUF3473"/>
    <property type="match status" value="1"/>
</dbReference>
<evidence type="ECO:0000259" key="1">
    <source>
        <dbReference type="PROSITE" id="PS51677"/>
    </source>
</evidence>
<dbReference type="SUPFAM" id="SSF88713">
    <property type="entry name" value="Glycoside hydrolase/deacetylase"/>
    <property type="match status" value="1"/>
</dbReference>
<dbReference type="PANTHER" id="PTHR47561">
    <property type="entry name" value="POLYSACCHARIDE DEACETYLASE FAMILY PROTEIN (AFU_ORTHOLOGUE AFUA_6G05030)"/>
    <property type="match status" value="1"/>
</dbReference>
<dbReference type="InterPro" id="IPR002509">
    <property type="entry name" value="NODB_dom"/>
</dbReference>
<dbReference type="RefSeq" id="WP_076722999.1">
    <property type="nucleotide sequence ID" value="NZ_JABWTC010000026.1"/>
</dbReference>
<dbReference type="CDD" id="cd10941">
    <property type="entry name" value="CE4_PuuE_HpPgdA_like_2"/>
    <property type="match status" value="1"/>
</dbReference>
<dbReference type="InterPro" id="IPR014344">
    <property type="entry name" value="XrtA_polysacc_deacetyl"/>
</dbReference>
<sequence length="306" mass="35059">MATHPRRPASGRVLHAMSIDVEDYFHVAALARVVRPEQWDRLPSRVEANTERLLELFADQGVRSTFFVLGWVAERFPSLIRRIASAGHEVASHGYSHQLIYRQTPARFRDETRRSKQLLEDITGTPVTGYRAASYSITRDSLWALDILAECGFTWDSSIFPIRHDNYGIPTAPRQPFLIETAGGQVLREFPLTTARVLGLTIPAAGGGYFRQFPYPLFRALFSQASGAGAQPQMFYLHPWEIDPDQPRFNNASWFSRFRHYTNLDRCEERLKRLLRDFRFGTVTESYNAYRPDSHRLSAAEMVGMT</sequence>
<accession>A0A1V2DYL2</accession>
<dbReference type="InterPro" id="IPR022560">
    <property type="entry name" value="DUF3473"/>
</dbReference>
<evidence type="ECO:0000313" key="3">
    <source>
        <dbReference type="Proteomes" id="UP000189339"/>
    </source>
</evidence>
<protein>
    <submittedName>
        <fullName evidence="2">Polysaccharide deacetylase</fullName>
    </submittedName>
</protein>
<dbReference type="InterPro" id="IPR045235">
    <property type="entry name" value="PuuE_HpPgdA-like"/>
</dbReference>
<dbReference type="GO" id="GO:0005975">
    <property type="term" value="P:carbohydrate metabolic process"/>
    <property type="evidence" value="ECO:0007669"/>
    <property type="project" value="InterPro"/>
</dbReference>
<name>A0A1V2DYL2_9GAMM</name>
<dbReference type="PROSITE" id="PS51677">
    <property type="entry name" value="NODB"/>
    <property type="match status" value="1"/>
</dbReference>
<dbReference type="Pfam" id="PF01522">
    <property type="entry name" value="Polysacc_deac_1"/>
    <property type="match status" value="1"/>
</dbReference>
<evidence type="ECO:0000313" key="2">
    <source>
        <dbReference type="EMBL" id="ONF45506.1"/>
    </source>
</evidence>
<dbReference type="EMBL" id="MSCW01000001">
    <property type="protein sequence ID" value="ONF45506.1"/>
    <property type="molecule type" value="Genomic_DNA"/>
</dbReference>